<dbReference type="Gene3D" id="3.40.50.12780">
    <property type="entry name" value="N-terminal domain of ligase-like"/>
    <property type="match status" value="1"/>
</dbReference>
<keyword evidence="4" id="KW-0436">Ligase</keyword>
<evidence type="ECO:0000256" key="1">
    <source>
        <dbReference type="ARBA" id="ARBA00001957"/>
    </source>
</evidence>
<name>A0ABW9KD39_9FIRM</name>
<proteinExistence type="predicted"/>
<dbReference type="Pfam" id="PF00668">
    <property type="entry name" value="Condensation"/>
    <property type="match status" value="2"/>
</dbReference>
<dbReference type="SUPFAM" id="SSF53335">
    <property type="entry name" value="S-adenosyl-L-methionine-dependent methyltransferases"/>
    <property type="match status" value="1"/>
</dbReference>
<feature type="domain" description="Carrier" evidence="6">
    <location>
        <begin position="1978"/>
        <end position="2053"/>
    </location>
</feature>
<evidence type="ECO:0000259" key="6">
    <source>
        <dbReference type="PROSITE" id="PS50075"/>
    </source>
</evidence>
<keyword evidence="2" id="KW-0596">Phosphopantetheine</keyword>
<evidence type="ECO:0000313" key="8">
    <source>
        <dbReference type="Proteomes" id="UP001634413"/>
    </source>
</evidence>
<accession>A0ABW9KD39</accession>
<dbReference type="InterPro" id="IPR001242">
    <property type="entry name" value="Condensation_dom"/>
</dbReference>
<dbReference type="Pfam" id="PF00550">
    <property type="entry name" value="PP-binding"/>
    <property type="match status" value="3"/>
</dbReference>
<dbReference type="InterPro" id="IPR006162">
    <property type="entry name" value="Ppantetheine_attach_site"/>
</dbReference>
<dbReference type="Gene3D" id="3.30.300.30">
    <property type="match status" value="2"/>
</dbReference>
<keyword evidence="3" id="KW-0597">Phosphoprotein</keyword>
<evidence type="ECO:0000256" key="5">
    <source>
        <dbReference type="ARBA" id="ARBA00023194"/>
    </source>
</evidence>
<dbReference type="PROSITE" id="PS00455">
    <property type="entry name" value="AMP_BINDING"/>
    <property type="match status" value="1"/>
</dbReference>
<feature type="domain" description="Carrier" evidence="6">
    <location>
        <begin position="4"/>
        <end position="78"/>
    </location>
</feature>
<dbReference type="InterPro" id="IPR057737">
    <property type="entry name" value="Condensation_MtbB-like"/>
</dbReference>
<dbReference type="InterPro" id="IPR020845">
    <property type="entry name" value="AMP-binding_CS"/>
</dbReference>
<dbReference type="PANTHER" id="PTHR45527:SF10">
    <property type="entry name" value="PYOCHELIN SYNTHASE PCHF"/>
    <property type="match status" value="1"/>
</dbReference>
<dbReference type="InterPro" id="IPR010071">
    <property type="entry name" value="AA_adenyl_dom"/>
</dbReference>
<dbReference type="InterPro" id="IPR029063">
    <property type="entry name" value="SAM-dependent_MTases_sf"/>
</dbReference>
<dbReference type="SUPFAM" id="SSF56801">
    <property type="entry name" value="Acetyl-CoA synthetase-like"/>
    <property type="match status" value="1"/>
</dbReference>
<dbReference type="InterPro" id="IPR036736">
    <property type="entry name" value="ACP-like_sf"/>
</dbReference>
<comment type="cofactor">
    <cofactor evidence="1">
        <name>pantetheine 4'-phosphate</name>
        <dbReference type="ChEBI" id="CHEBI:47942"/>
    </cofactor>
</comment>
<dbReference type="Proteomes" id="UP001634413">
    <property type="component" value="Unassembled WGS sequence"/>
</dbReference>
<dbReference type="PANTHER" id="PTHR45527">
    <property type="entry name" value="NONRIBOSOMAL PEPTIDE SYNTHETASE"/>
    <property type="match status" value="1"/>
</dbReference>
<dbReference type="NCBIfam" id="TIGR01733">
    <property type="entry name" value="AA-adenyl-dom"/>
    <property type="match status" value="1"/>
</dbReference>
<dbReference type="InterPro" id="IPR009081">
    <property type="entry name" value="PP-bd_ACP"/>
</dbReference>
<sequence length="2069" mass="238590">MEINDIKNKVIQSIKEHIRMEINDDFEKGDNLIERGLSSIMIMKISNKLRKSGIRISFSKLMEKPTFNEWEMLIKSAKINDKFISKEAEIVKNKEYVGIKFPLTDVQYAYWVGREDDQVLGGVGCHAYLEIDGKDINVKKLNEAWIKLQKDHPMLRAKFNSDGTQEIMESPYTDEISVYNLENLDNKEIKDSLNEIREKISHRKLKVEKGEVAGLGIALLPEGKTKIFLDIDLLVADVMSLSIMIKELTRNYVGEGEKHSIDYTFKDYIGDNKDNQLQLEEDKDFWKTKIENDFPMEAPNLPLKIRPEMVKETKFIRRKKVVDEESWSEIKRLASLHKVTPSMVLLACYGLVIERWTNQEKFLINMPLFNRDTENSNLSNMIADFTNLLLVDYERRLGETLIQTIERVSEVFLENVSHSSYSGVQVQRDMYKEIGNNNNVAPIVFACNIDYPLETEKSREALGGISYMISQTPGVWLDFQTYVTDEKLILCWDAVEELYPEELLNDMFDAFYELLISLTKKENWEKKTDVLSQRQKEIRRQEIEAIIPLKYPDERIYDGFIKNVILNPSKVAIIDSSTGEEISYGELYDNALKIAFYLQSEGIKKGDYIGITLPRGCRQIFAIFGILFSGAAYVPIGITQPNERRSKIYDQIGINHIISDEETIISCSLNNEEVKIIDLDKGMNSDKKLESPVQVSPYDSAYIIMTSGTTGVPKGVEIMHTSAINTCIDLNKKYNINTNDTVLMVSSIDFDLSVFDIFGLLHAGGTFITTSEDNYRNPDEWLELIDRYNVTIWDSVPILFDMLVTMAEGKKRKLPFRVVMLSGDWIALNLPGRFYNMSNDSVVVAMGGATEASIWSNYLNVPKEIPNNWVSIPYGKPLENQVYKVVDDFGRTCPNYVKGELLIGGVGVAEGYRGDTELTDNKFIVEDDIRWYRTGDNGRIWNDGTIEFLGRKDTQVKVKGHRIEIGEIEKAIAKYAGVENVIVDLMERGGSKKLVAFIKSDVNSYEVNNMPKNQGFNTSFLVKPKIPSSNDETIYQNKEIDKLVLKTILNVFNGLKIDFTSKSYSLNEIYKDINLSSSNRIIVDKWIDTLVNFKLLKKVDGRFKEDSSISKIKIDVESVQEIERFTKEITPELIDILKTGRDPLEVFYREDKKFNLVRLAEAIEDYKESIDSIVNSLNNYIDKNTDRKLRIIEYSTRNSQMTNRLFNKYKDYVEEYVYADNSVFLKEDLSDINENSKFRYSIINQEINDGLEEDYFDVVIALNSIHRSGDSRETLKKLIKKLKPNGLLVGNEINKLNLLSLITADILNPENIGINNDINLKTDISRILYESNVNESSKANFNTFFIEKLKSNKISFEDLKDYLLGIVPNYMIPTYFYHVDEIPLNKNGKADRKKLKKDLLKDVKHSRVISEEITNDISDTEKILLNIWKECLCNENIGVNDNYFIVGGDSLTAASIIGKVKNKMGIEISIKDIFQSASVASLSDFIDKNKMFINRSKIRTLVPDKENIYEPFPLTDVQMAYWIGRQGAYNLGNVSTHCYFEFDSMDINVNKLQKALNDIIEYNPALRTIILNSGEQVILKEVPYYLLNINDLSTLDDDAKENILLQMRESLSHRIIDLSNFPTFDFKVTKITKTLFRIFIGIDNAILDGWSMFEFLKEIKLKYDGDFSSETIEPTFRDYVLYKKQEDRFHYERDKDYWINRLDSFPIMPRLSIMKNDGNNSEQRFKRKEARIKRDDWIEIKRLATEVEVTPTTILLSLFSTILCKYSNSNNFVVNVTQFIKEDIHPEIHKVMGDFTQLCLLEIKLDKSKTILENAKEIQEQLLSDMMHSSYSSIEFLRDLREKKHTDMIAPIIFTSGLGMKGNRNVDFLGELNYSISQTPQVWLDHQVIELDEDLILTWDYVTNLFINEEIDICFNAYVELINDFLESSNKKVDELIRISNDDTEMDLTINHIEKKDLIKKSISNNRNDKNLNSESEESIQTFENEIVRIVENVLKVEKLELVDDFFKSGGNSLNAVQLTNLVNETFNINLSMVVILENPMLQDFSNAVFKEINNRNKNNNNDNEIGFI</sequence>
<dbReference type="Gene3D" id="3.30.559.30">
    <property type="entry name" value="Nonribosomal peptide synthetase, condensation domain"/>
    <property type="match status" value="2"/>
</dbReference>
<dbReference type="RefSeq" id="WP_412701825.1">
    <property type="nucleotide sequence ID" value="NZ_JBDLBQ010000005.1"/>
</dbReference>
<protein>
    <submittedName>
        <fullName evidence="7">Amino acid adenylation domain-containing protein</fullName>
    </submittedName>
</protein>
<dbReference type="InterPro" id="IPR000873">
    <property type="entry name" value="AMP-dep_synth/lig_dom"/>
</dbReference>
<organism evidence="7 8">
    <name type="scientific">Finegoldia dalianensis</name>
    <dbReference type="NCBI Taxonomy" id="3145239"/>
    <lineage>
        <taxon>Bacteria</taxon>
        <taxon>Bacillati</taxon>
        <taxon>Bacillota</taxon>
        <taxon>Tissierellia</taxon>
        <taxon>Tissierellales</taxon>
        <taxon>Peptoniphilaceae</taxon>
        <taxon>Finegoldia</taxon>
    </lineage>
</organism>
<dbReference type="Gene3D" id="1.10.1200.10">
    <property type="entry name" value="ACP-like"/>
    <property type="match status" value="3"/>
</dbReference>
<dbReference type="SUPFAM" id="SSF52777">
    <property type="entry name" value="CoA-dependent acyltransferases"/>
    <property type="match status" value="4"/>
</dbReference>
<dbReference type="Gene3D" id="3.30.559.10">
    <property type="entry name" value="Chloramphenicol acetyltransferase-like domain"/>
    <property type="match status" value="2"/>
</dbReference>
<dbReference type="Gene3D" id="3.40.50.150">
    <property type="entry name" value="Vaccinia Virus protein VP39"/>
    <property type="match status" value="1"/>
</dbReference>
<dbReference type="PROSITE" id="PS50075">
    <property type="entry name" value="CARRIER"/>
    <property type="match status" value="3"/>
</dbReference>
<reference evidence="7 8" key="1">
    <citation type="journal article" date="2024" name="Anaerobe">
        <title>The identification of Finegoldia dalianensis sp. nov., isolated from the pus of a patient with skin abscess and genomic analysis of the strains belonging to Finegoldia genus.</title>
        <authorList>
            <person name="Li Y."/>
            <person name="Wang Y."/>
            <person name="Xiao D."/>
            <person name="Wang J."/>
            <person name="Jin D."/>
        </authorList>
    </citation>
    <scope>NUCLEOTIDE SEQUENCE [LARGE SCALE GENOMIC DNA]</scope>
    <source>
        <strain evidence="7 8">LY240594</strain>
    </source>
</reference>
<keyword evidence="5" id="KW-0045">Antibiotic biosynthesis</keyword>
<dbReference type="PROSITE" id="PS00012">
    <property type="entry name" value="PHOSPHOPANTETHEINE"/>
    <property type="match status" value="1"/>
</dbReference>
<dbReference type="CDD" id="cd19535">
    <property type="entry name" value="Cyc_NRPS"/>
    <property type="match status" value="2"/>
</dbReference>
<dbReference type="InterPro" id="IPR023213">
    <property type="entry name" value="CAT-like_dom_sf"/>
</dbReference>
<dbReference type="InterPro" id="IPR042099">
    <property type="entry name" value="ANL_N_sf"/>
</dbReference>
<dbReference type="SUPFAM" id="SSF47336">
    <property type="entry name" value="ACP-like"/>
    <property type="match status" value="3"/>
</dbReference>
<dbReference type="EMBL" id="JBDLBQ010000005">
    <property type="protein sequence ID" value="MFN2102605.1"/>
    <property type="molecule type" value="Genomic_DNA"/>
</dbReference>
<dbReference type="InterPro" id="IPR045851">
    <property type="entry name" value="AMP-bd_C_sf"/>
</dbReference>
<evidence type="ECO:0000313" key="7">
    <source>
        <dbReference type="EMBL" id="MFN2102605.1"/>
    </source>
</evidence>
<keyword evidence="8" id="KW-1185">Reference proteome</keyword>
<evidence type="ECO:0000256" key="4">
    <source>
        <dbReference type="ARBA" id="ARBA00022598"/>
    </source>
</evidence>
<dbReference type="Pfam" id="PF00501">
    <property type="entry name" value="AMP-binding"/>
    <property type="match status" value="1"/>
</dbReference>
<feature type="domain" description="Carrier" evidence="6">
    <location>
        <begin position="1415"/>
        <end position="1490"/>
    </location>
</feature>
<gene>
    <name evidence="7" type="ORF">ABDJ34_06780</name>
</gene>
<evidence type="ECO:0000256" key="3">
    <source>
        <dbReference type="ARBA" id="ARBA00022553"/>
    </source>
</evidence>
<evidence type="ECO:0000256" key="2">
    <source>
        <dbReference type="ARBA" id="ARBA00022450"/>
    </source>
</evidence>
<comment type="caution">
    <text evidence="7">The sequence shown here is derived from an EMBL/GenBank/DDBJ whole genome shotgun (WGS) entry which is preliminary data.</text>
</comment>